<keyword evidence="1" id="KW-0175">Coiled coil</keyword>
<reference evidence="2 3" key="1">
    <citation type="submission" date="2019-06" db="EMBL/GenBank/DDBJ databases">
        <title>Cerasibacillus sp. nov., isolated from maize field.</title>
        <authorList>
            <person name="Lin S.-Y."/>
            <person name="Tsai C.-F."/>
            <person name="Young C.-C."/>
        </authorList>
    </citation>
    <scope>NUCLEOTIDE SEQUENCE [LARGE SCALE GENOMIC DNA]</scope>
    <source>
        <strain evidence="2 3">CC-CFT480</strain>
    </source>
</reference>
<dbReference type="RefSeq" id="WP_147666781.1">
    <property type="nucleotide sequence ID" value="NZ_VDUW01000004.1"/>
</dbReference>
<protein>
    <submittedName>
        <fullName evidence="2">Uncharacterized protein</fullName>
    </submittedName>
</protein>
<dbReference type="OrthoDB" id="2625319at2"/>
<dbReference type="Proteomes" id="UP000321574">
    <property type="component" value="Unassembled WGS sequence"/>
</dbReference>
<name>A0A5C8NV23_9BACI</name>
<comment type="caution">
    <text evidence="2">The sequence shown here is derived from an EMBL/GenBank/DDBJ whole genome shotgun (WGS) entry which is preliminary data.</text>
</comment>
<evidence type="ECO:0000313" key="2">
    <source>
        <dbReference type="EMBL" id="TXL65024.1"/>
    </source>
</evidence>
<organism evidence="2 3">
    <name type="scientific">Cerasibacillus terrae</name>
    <dbReference type="NCBI Taxonomy" id="2498845"/>
    <lineage>
        <taxon>Bacteria</taxon>
        <taxon>Bacillati</taxon>
        <taxon>Bacillota</taxon>
        <taxon>Bacilli</taxon>
        <taxon>Bacillales</taxon>
        <taxon>Bacillaceae</taxon>
        <taxon>Cerasibacillus</taxon>
    </lineage>
</organism>
<evidence type="ECO:0000313" key="3">
    <source>
        <dbReference type="Proteomes" id="UP000321574"/>
    </source>
</evidence>
<accession>A0A5C8NV23</accession>
<sequence length="147" mass="17441">MKRKDDRLKMWIGALIIAIFFGSSIHVAFANEDISTLLKSWFDKKEETAISNVETTIKKEQQAQTERLKKEIKEALDDAEQRLQTFTEDEKKQRKDELKQYADSLLENMELDDSEKMIEVKEELEIIMKEAIREMEIVRERIEQTNE</sequence>
<evidence type="ECO:0000256" key="1">
    <source>
        <dbReference type="SAM" id="Coils"/>
    </source>
</evidence>
<feature type="coiled-coil region" evidence="1">
    <location>
        <begin position="58"/>
        <end position="141"/>
    </location>
</feature>
<dbReference type="AlphaFoldDB" id="A0A5C8NV23"/>
<dbReference type="EMBL" id="VDUW01000004">
    <property type="protein sequence ID" value="TXL65024.1"/>
    <property type="molecule type" value="Genomic_DNA"/>
</dbReference>
<proteinExistence type="predicted"/>
<keyword evidence="3" id="KW-1185">Reference proteome</keyword>
<gene>
    <name evidence="2" type="ORF">FHP05_07750</name>
</gene>